<proteinExistence type="predicted"/>
<dbReference type="EMBL" id="MU795112">
    <property type="protein sequence ID" value="KAJ3810237.1"/>
    <property type="molecule type" value="Genomic_DNA"/>
</dbReference>
<keyword evidence="2" id="KW-1185">Reference proteome</keyword>
<protein>
    <submittedName>
        <fullName evidence="1">Uncharacterized protein</fullName>
    </submittedName>
</protein>
<accession>A0ACC1TZM8</accession>
<organism evidence="1 2">
    <name type="scientific">Lentinula aff. lateritia</name>
    <dbReference type="NCBI Taxonomy" id="2804960"/>
    <lineage>
        <taxon>Eukaryota</taxon>
        <taxon>Fungi</taxon>
        <taxon>Dikarya</taxon>
        <taxon>Basidiomycota</taxon>
        <taxon>Agaricomycotina</taxon>
        <taxon>Agaricomycetes</taxon>
        <taxon>Agaricomycetidae</taxon>
        <taxon>Agaricales</taxon>
        <taxon>Marasmiineae</taxon>
        <taxon>Omphalotaceae</taxon>
        <taxon>Lentinula</taxon>
    </lineage>
</organism>
<evidence type="ECO:0000313" key="1">
    <source>
        <dbReference type="EMBL" id="KAJ3810237.1"/>
    </source>
</evidence>
<evidence type="ECO:0000313" key="2">
    <source>
        <dbReference type="Proteomes" id="UP001163835"/>
    </source>
</evidence>
<gene>
    <name evidence="1" type="ORF">F5876DRAFT_76956</name>
</gene>
<dbReference type="Proteomes" id="UP001163835">
    <property type="component" value="Unassembled WGS sequence"/>
</dbReference>
<reference evidence="1" key="1">
    <citation type="submission" date="2022-09" db="EMBL/GenBank/DDBJ databases">
        <title>A Global Phylogenomic Analysis of the Shiitake Genus Lentinula.</title>
        <authorList>
            <consortium name="DOE Joint Genome Institute"/>
            <person name="Sierra-Patev S."/>
            <person name="Min B."/>
            <person name="Naranjo-Ortiz M."/>
            <person name="Looney B."/>
            <person name="Konkel Z."/>
            <person name="Slot J.C."/>
            <person name="Sakamoto Y."/>
            <person name="Steenwyk J.L."/>
            <person name="Rokas A."/>
            <person name="Carro J."/>
            <person name="Camarero S."/>
            <person name="Ferreira P."/>
            <person name="Molpeceres G."/>
            <person name="Ruiz-Duenas F.J."/>
            <person name="Serrano A."/>
            <person name="Henrissat B."/>
            <person name="Drula E."/>
            <person name="Hughes K.W."/>
            <person name="Mata J.L."/>
            <person name="Ishikawa N.K."/>
            <person name="Vargas-Isla R."/>
            <person name="Ushijima S."/>
            <person name="Smith C.A."/>
            <person name="Ahrendt S."/>
            <person name="Andreopoulos W."/>
            <person name="He G."/>
            <person name="Labutti K."/>
            <person name="Lipzen A."/>
            <person name="Ng V."/>
            <person name="Riley R."/>
            <person name="Sandor L."/>
            <person name="Barry K."/>
            <person name="Martinez A.T."/>
            <person name="Xiao Y."/>
            <person name="Gibbons J.G."/>
            <person name="Terashima K."/>
            <person name="Grigoriev I.V."/>
            <person name="Hibbett D.S."/>
        </authorList>
    </citation>
    <scope>NUCLEOTIDE SEQUENCE</scope>
    <source>
        <strain evidence="1">TMI1499</strain>
    </source>
</reference>
<name>A0ACC1TZM8_9AGAR</name>
<comment type="caution">
    <text evidence="1">The sequence shown here is derived from an EMBL/GenBank/DDBJ whole genome shotgun (WGS) entry which is preliminary data.</text>
</comment>
<sequence>MTVLPQSLVHFFSVVLLFSSLLGVMTIPLTLPNTGDQLQQLKRRTYGDPVKIYAKRVFNGKKGYTSRGILPNTLDPQEEILLVFGASQGLDLHQGHDGNWKMEKKKMRSDAGCVVLGRFSSEISDAEQSVLGFGESSENARIYQDLEASAAHNRLEAINAVVERLRNLDGVTFQEIENYDGTTNVWDDLYLAMTTPVSYKKKVEGLSGDKKGLIWNVDKLLAKSK</sequence>